<name>A0A1B8U4A1_9FLAO</name>
<comment type="caution">
    <text evidence="1">The sequence shown here is derived from an EMBL/GenBank/DDBJ whole genome shotgun (WGS) entry which is preliminary data.</text>
</comment>
<gene>
    <name evidence="1" type="ORF">LPB301_05545</name>
</gene>
<protein>
    <submittedName>
        <fullName evidence="1">Uncharacterized protein</fullName>
    </submittedName>
</protein>
<evidence type="ECO:0000313" key="1">
    <source>
        <dbReference type="EMBL" id="OBY66664.1"/>
    </source>
</evidence>
<accession>A0A1B8U4A1</accession>
<dbReference type="AlphaFoldDB" id="A0A1B8U4A1"/>
<dbReference type="Proteomes" id="UP000092612">
    <property type="component" value="Unassembled WGS sequence"/>
</dbReference>
<organism evidence="1 2">
    <name type="scientific">Polaribacter reichenbachii</name>
    <dbReference type="NCBI Taxonomy" id="996801"/>
    <lineage>
        <taxon>Bacteria</taxon>
        <taxon>Pseudomonadati</taxon>
        <taxon>Bacteroidota</taxon>
        <taxon>Flavobacteriia</taxon>
        <taxon>Flavobacteriales</taxon>
        <taxon>Flavobacteriaceae</taxon>
    </lineage>
</organism>
<reference evidence="2" key="1">
    <citation type="submission" date="2016-02" db="EMBL/GenBank/DDBJ databases">
        <title>Paenibacillus sp. LPB0068, isolated from Crassostrea gigas.</title>
        <authorList>
            <person name="Shin S.-K."/>
            <person name="Yi H."/>
        </authorList>
    </citation>
    <scope>NUCLEOTIDE SEQUENCE [LARGE SCALE GENOMIC DNA]</scope>
    <source>
        <strain evidence="2">KCTC 23969</strain>
    </source>
</reference>
<sequence>MLFCCKNSDTIITEPIAFTEFYINNQTDTNLSLEIVVNDGYTNGQENESVLLNSKESEIFYDLVDMSYFRPEEVLKELKFYATDVNSTTPILTLSTITNTDWEMINNANTPDNSLRFELTITNDDLN</sequence>
<proteinExistence type="predicted"/>
<dbReference type="EMBL" id="LSFL01000012">
    <property type="protein sequence ID" value="OBY66664.1"/>
    <property type="molecule type" value="Genomic_DNA"/>
</dbReference>
<keyword evidence="2" id="KW-1185">Reference proteome</keyword>
<dbReference type="KEGG" id="prn:BW723_14475"/>
<evidence type="ECO:0000313" key="2">
    <source>
        <dbReference type="Proteomes" id="UP000092612"/>
    </source>
</evidence>
<dbReference type="STRING" id="996801.BW723_14475"/>